<sequence length="153" mass="16500">MSQEHPTSNPNSKHPGGSTHVFPSTLQSVGQAPRFPAEEASTILPTPNCYWRLFNDPRLISPDLGLSPTPPGLGPPVVTAEVFLGLTQQVRTLTGMIQAIVPYIPQLAQASMHQHLDVPQQTLHQEAPQSRPTQGEHPGGAPHHPPIEATIEN</sequence>
<name>A0A426Y2W4_ENSVE</name>
<protein>
    <submittedName>
        <fullName evidence="2">Uncharacterized protein</fullName>
    </submittedName>
</protein>
<feature type="region of interest" description="Disordered" evidence="1">
    <location>
        <begin position="1"/>
        <end position="24"/>
    </location>
</feature>
<dbReference type="EMBL" id="AMZH03015411">
    <property type="protein sequence ID" value="RRT46092.1"/>
    <property type="molecule type" value="Genomic_DNA"/>
</dbReference>
<dbReference type="AlphaFoldDB" id="A0A426Y2W4"/>
<organism evidence="2 3">
    <name type="scientific">Ensete ventricosum</name>
    <name type="common">Abyssinian banana</name>
    <name type="synonym">Musa ensete</name>
    <dbReference type="NCBI Taxonomy" id="4639"/>
    <lineage>
        <taxon>Eukaryota</taxon>
        <taxon>Viridiplantae</taxon>
        <taxon>Streptophyta</taxon>
        <taxon>Embryophyta</taxon>
        <taxon>Tracheophyta</taxon>
        <taxon>Spermatophyta</taxon>
        <taxon>Magnoliopsida</taxon>
        <taxon>Liliopsida</taxon>
        <taxon>Zingiberales</taxon>
        <taxon>Musaceae</taxon>
        <taxon>Ensete</taxon>
    </lineage>
</organism>
<evidence type="ECO:0000313" key="2">
    <source>
        <dbReference type="EMBL" id="RRT46092.1"/>
    </source>
</evidence>
<gene>
    <name evidence="2" type="ORF">B296_00021815</name>
</gene>
<feature type="compositionally biased region" description="Polar residues" evidence="1">
    <location>
        <begin position="1"/>
        <end position="12"/>
    </location>
</feature>
<feature type="region of interest" description="Disordered" evidence="1">
    <location>
        <begin position="120"/>
        <end position="153"/>
    </location>
</feature>
<proteinExistence type="predicted"/>
<feature type="compositionally biased region" description="Polar residues" evidence="1">
    <location>
        <begin position="120"/>
        <end position="133"/>
    </location>
</feature>
<dbReference type="Proteomes" id="UP000287651">
    <property type="component" value="Unassembled WGS sequence"/>
</dbReference>
<evidence type="ECO:0000313" key="3">
    <source>
        <dbReference type="Proteomes" id="UP000287651"/>
    </source>
</evidence>
<evidence type="ECO:0000256" key="1">
    <source>
        <dbReference type="SAM" id="MobiDB-lite"/>
    </source>
</evidence>
<reference evidence="2 3" key="1">
    <citation type="journal article" date="2014" name="Agronomy (Basel)">
        <title>A Draft Genome Sequence for Ensete ventricosum, the Drought-Tolerant Tree Against Hunger.</title>
        <authorList>
            <person name="Harrison J."/>
            <person name="Moore K.A."/>
            <person name="Paszkiewicz K."/>
            <person name="Jones T."/>
            <person name="Grant M."/>
            <person name="Ambacheew D."/>
            <person name="Muzemil S."/>
            <person name="Studholme D.J."/>
        </authorList>
    </citation>
    <scope>NUCLEOTIDE SEQUENCE [LARGE SCALE GENOMIC DNA]</scope>
</reference>
<comment type="caution">
    <text evidence="2">The sequence shown here is derived from an EMBL/GenBank/DDBJ whole genome shotgun (WGS) entry which is preliminary data.</text>
</comment>
<accession>A0A426Y2W4</accession>